<name>A0A2Z3JL25_9DEIO</name>
<evidence type="ECO:0000259" key="2">
    <source>
        <dbReference type="SMART" id="SM00646"/>
    </source>
</evidence>
<dbReference type="GO" id="GO:0009253">
    <property type="term" value="P:peptidoglycan catabolic process"/>
    <property type="evidence" value="ECO:0007669"/>
    <property type="project" value="InterPro"/>
</dbReference>
<dbReference type="OrthoDB" id="9772024at2"/>
<dbReference type="SMART" id="SM00646">
    <property type="entry name" value="Ami_3"/>
    <property type="match status" value="1"/>
</dbReference>
<gene>
    <name evidence="3" type="ORF">DKM44_10520</name>
</gene>
<evidence type="ECO:0000256" key="1">
    <source>
        <dbReference type="ARBA" id="ARBA00022801"/>
    </source>
</evidence>
<evidence type="ECO:0000313" key="4">
    <source>
        <dbReference type="Proteomes" id="UP000245368"/>
    </source>
</evidence>
<keyword evidence="1" id="KW-0378">Hydrolase</keyword>
<dbReference type="PANTHER" id="PTHR30404:SF0">
    <property type="entry name" value="N-ACETYLMURAMOYL-L-ALANINE AMIDASE AMIC"/>
    <property type="match status" value="1"/>
</dbReference>
<dbReference type="InterPro" id="IPR002508">
    <property type="entry name" value="MurNAc-LAA_cat"/>
</dbReference>
<dbReference type="AlphaFoldDB" id="A0A2Z3JL25"/>
<accession>A0A2Z3JL25</accession>
<evidence type="ECO:0000313" key="3">
    <source>
        <dbReference type="EMBL" id="AWN23609.1"/>
    </source>
</evidence>
<proteinExistence type="predicted"/>
<protein>
    <submittedName>
        <fullName evidence="3">N-acetylmuramoyl-L-alanine amidase</fullName>
    </submittedName>
</protein>
<dbReference type="GO" id="GO:0008745">
    <property type="term" value="F:N-acetylmuramoyl-L-alanine amidase activity"/>
    <property type="evidence" value="ECO:0007669"/>
    <property type="project" value="InterPro"/>
</dbReference>
<dbReference type="InterPro" id="IPR050695">
    <property type="entry name" value="N-acetylmuramoyl_amidase_3"/>
</dbReference>
<keyword evidence="4" id="KW-1185">Reference proteome</keyword>
<dbReference type="Pfam" id="PF01520">
    <property type="entry name" value="Amidase_3"/>
    <property type="match status" value="1"/>
</dbReference>
<sequence length="366" mass="38161">MALVKRFFLILFLSLLASLGLAAPRVGLHDGYTRLVFDLPAVMSASGKLSGQTYTVQLGRALPSAAGALSAPGLSRYQISGQRLTLTLSGAGTPRLQVLPASGAVKPRLVVDVPLKAVKKAAAKKVVPAPPALVRAATSAPVTVVIDPGHGGVYPGMVSHWVTEKDVTLDVALRVRDKLQARGVKVIMTRSGDTQISTDLASDLDARSRLANNGKVGAFISIHVNSGGAGAQGIETYYFGAPMQSDSRTLAVTENGGGSLGLELTKRASTTAQNLLGDLVAQAKLTFSRDLATRVQQNLVRATGAVNRGVKSDTFVVILHPTTPAILTEIGFGTSDDEGPKLALPAYRDRIAAAIADAVATYLHVK</sequence>
<dbReference type="Proteomes" id="UP000245368">
    <property type="component" value="Chromosome"/>
</dbReference>
<dbReference type="SUPFAM" id="SSF53187">
    <property type="entry name" value="Zn-dependent exopeptidases"/>
    <property type="match status" value="1"/>
</dbReference>
<dbReference type="CDD" id="cd02696">
    <property type="entry name" value="MurNAc-LAA"/>
    <property type="match status" value="1"/>
</dbReference>
<dbReference type="PANTHER" id="PTHR30404">
    <property type="entry name" value="N-ACETYLMURAMOYL-L-ALANINE AMIDASE"/>
    <property type="match status" value="1"/>
</dbReference>
<dbReference type="GO" id="GO:0030288">
    <property type="term" value="C:outer membrane-bounded periplasmic space"/>
    <property type="evidence" value="ECO:0007669"/>
    <property type="project" value="TreeGrafter"/>
</dbReference>
<organism evidence="3 4">
    <name type="scientific">Deinococcus irradiatisoli</name>
    <dbReference type="NCBI Taxonomy" id="2202254"/>
    <lineage>
        <taxon>Bacteria</taxon>
        <taxon>Thermotogati</taxon>
        <taxon>Deinococcota</taxon>
        <taxon>Deinococci</taxon>
        <taxon>Deinococcales</taxon>
        <taxon>Deinococcaceae</taxon>
        <taxon>Deinococcus</taxon>
    </lineage>
</organism>
<reference evidence="3 4" key="1">
    <citation type="submission" date="2018-05" db="EMBL/GenBank/DDBJ databases">
        <title>Complete Genome Sequence of Deinococcus sp. strain 17bor-2.</title>
        <authorList>
            <person name="Srinivasan S."/>
        </authorList>
    </citation>
    <scope>NUCLEOTIDE SEQUENCE [LARGE SCALE GENOMIC DNA]</scope>
    <source>
        <strain evidence="3 4">17bor-2</strain>
    </source>
</reference>
<dbReference type="Gene3D" id="3.40.630.40">
    <property type="entry name" value="Zn-dependent exopeptidases"/>
    <property type="match status" value="1"/>
</dbReference>
<feature type="domain" description="MurNAc-LAA" evidence="2">
    <location>
        <begin position="208"/>
        <end position="360"/>
    </location>
</feature>
<dbReference type="EMBL" id="CP029494">
    <property type="protein sequence ID" value="AWN23609.1"/>
    <property type="molecule type" value="Genomic_DNA"/>
</dbReference>
<dbReference type="RefSeq" id="WP_109827337.1">
    <property type="nucleotide sequence ID" value="NZ_CP029494.1"/>
</dbReference>
<dbReference type="KEGG" id="dez:DKM44_10520"/>